<dbReference type="CDD" id="cd03809">
    <property type="entry name" value="GT4_MtfB-like"/>
    <property type="match status" value="1"/>
</dbReference>
<dbReference type="Gene3D" id="3.40.50.2000">
    <property type="entry name" value="Glycogen Phosphorylase B"/>
    <property type="match status" value="2"/>
</dbReference>
<evidence type="ECO:0000259" key="3">
    <source>
        <dbReference type="Pfam" id="PF00534"/>
    </source>
</evidence>
<evidence type="ECO:0000313" key="5">
    <source>
        <dbReference type="EMBL" id="MBB5844220.1"/>
    </source>
</evidence>
<keyword evidence="1" id="KW-0328">Glycosyltransferase</keyword>
<dbReference type="Pfam" id="PF13439">
    <property type="entry name" value="Glyco_transf_4"/>
    <property type="match status" value="1"/>
</dbReference>
<evidence type="ECO:0000313" key="6">
    <source>
        <dbReference type="Proteomes" id="UP000536685"/>
    </source>
</evidence>
<dbReference type="PANTHER" id="PTHR46401:SF8">
    <property type="entry name" value="BLL6006 PROTEIN"/>
    <property type="match status" value="1"/>
</dbReference>
<dbReference type="InterPro" id="IPR028098">
    <property type="entry name" value="Glyco_trans_4-like_N"/>
</dbReference>
<evidence type="ECO:0000259" key="4">
    <source>
        <dbReference type="Pfam" id="PF13439"/>
    </source>
</evidence>
<dbReference type="RefSeq" id="WP_184238159.1">
    <property type="nucleotide sequence ID" value="NZ_JACHMJ010000001.1"/>
</dbReference>
<proteinExistence type="predicted"/>
<feature type="domain" description="Glycosyltransferase subfamily 4-like N-terminal" evidence="4">
    <location>
        <begin position="16"/>
        <end position="170"/>
    </location>
</feature>
<comment type="caution">
    <text evidence="5">The sequence shown here is derived from an EMBL/GenBank/DDBJ whole genome shotgun (WGS) entry which is preliminary data.</text>
</comment>
<dbReference type="Pfam" id="PF00534">
    <property type="entry name" value="Glycos_transf_1"/>
    <property type="match status" value="1"/>
</dbReference>
<dbReference type="Proteomes" id="UP000536685">
    <property type="component" value="Unassembled WGS sequence"/>
</dbReference>
<dbReference type="EMBL" id="JACHMJ010000001">
    <property type="protein sequence ID" value="MBB5844220.1"/>
    <property type="molecule type" value="Genomic_DNA"/>
</dbReference>
<dbReference type="AlphaFoldDB" id="A0A841AJY0"/>
<sequence>MAKIVVNLLSYTGTKGGMETYTRELYREFGRLGTPHEYVGYASKEFMTRDHSWFPGEVVNSGISGENRFAWAFGELFMVSRFAKKVGADLIHNPATLGPWRSAMPAVYTMHDMLYYRAPEYMATPLYTEPFKWMQRRISNHASRILTDSVASAEDIEKYLDFPADRIEVVQLAGTPPVTPSTEKVERQRDLMLMVGNRLPHKNFIGLVRAMDRIPAAERPRLVITGSRGDDPLRPIVDELDLGDSVELKGWVSDEELQWLYTNASALMVPNFCDGFCLPALEAMHVGLPVLMSDIPVYHEVGGDAVGYFEPTDLDSIAAAMVKAKDNPEWLAGLSERGYDRTALFTWNRTALETLAAFDRTLADPSGAKKARKQKRN</sequence>
<dbReference type="InterPro" id="IPR001296">
    <property type="entry name" value="Glyco_trans_1"/>
</dbReference>
<organism evidence="5 6">
    <name type="scientific">Conyzicola lurida</name>
    <dbReference type="NCBI Taxonomy" id="1172621"/>
    <lineage>
        <taxon>Bacteria</taxon>
        <taxon>Bacillati</taxon>
        <taxon>Actinomycetota</taxon>
        <taxon>Actinomycetes</taxon>
        <taxon>Micrococcales</taxon>
        <taxon>Microbacteriaceae</taxon>
        <taxon>Conyzicola</taxon>
    </lineage>
</organism>
<evidence type="ECO:0000256" key="1">
    <source>
        <dbReference type="ARBA" id="ARBA00022676"/>
    </source>
</evidence>
<accession>A0A841AJY0</accession>
<feature type="domain" description="Glycosyl transferase family 1" evidence="3">
    <location>
        <begin position="188"/>
        <end position="340"/>
    </location>
</feature>
<protein>
    <submittedName>
        <fullName evidence="5">Glycosyltransferase involved in cell wall biosynthesis</fullName>
    </submittedName>
</protein>
<evidence type="ECO:0000256" key="2">
    <source>
        <dbReference type="ARBA" id="ARBA00022679"/>
    </source>
</evidence>
<name>A0A841AJY0_9MICO</name>
<keyword evidence="2 5" id="KW-0808">Transferase</keyword>
<reference evidence="5 6" key="1">
    <citation type="submission" date="2020-08" db="EMBL/GenBank/DDBJ databases">
        <title>Sequencing the genomes of 1000 actinobacteria strains.</title>
        <authorList>
            <person name="Klenk H.-P."/>
        </authorList>
    </citation>
    <scope>NUCLEOTIDE SEQUENCE [LARGE SCALE GENOMIC DNA]</scope>
    <source>
        <strain evidence="5 6">DSM 105784</strain>
    </source>
</reference>
<dbReference type="SUPFAM" id="SSF53756">
    <property type="entry name" value="UDP-Glycosyltransferase/glycogen phosphorylase"/>
    <property type="match status" value="1"/>
</dbReference>
<dbReference type="PANTHER" id="PTHR46401">
    <property type="entry name" value="GLYCOSYLTRANSFERASE WBBK-RELATED"/>
    <property type="match status" value="1"/>
</dbReference>
<keyword evidence="6" id="KW-1185">Reference proteome</keyword>
<gene>
    <name evidence="5" type="ORF">HD599_002543</name>
</gene>
<dbReference type="GO" id="GO:0016757">
    <property type="term" value="F:glycosyltransferase activity"/>
    <property type="evidence" value="ECO:0007669"/>
    <property type="project" value="UniProtKB-KW"/>
</dbReference>